<feature type="signal peptide" evidence="1">
    <location>
        <begin position="1"/>
        <end position="32"/>
    </location>
</feature>
<evidence type="ECO:0000313" key="3">
    <source>
        <dbReference type="Proteomes" id="UP000683429"/>
    </source>
</evidence>
<dbReference type="RefSeq" id="WP_036595453.1">
    <property type="nucleotide sequence ID" value="NZ_CP076607.1"/>
</dbReference>
<proteinExistence type="predicted"/>
<keyword evidence="3" id="KW-1185">Reference proteome</keyword>
<accession>A0ABX8HG81</accession>
<evidence type="ECO:0008006" key="4">
    <source>
        <dbReference type="Google" id="ProtNLM"/>
    </source>
</evidence>
<dbReference type="Proteomes" id="UP000683429">
    <property type="component" value="Chromosome"/>
</dbReference>
<protein>
    <recommendedName>
        <fullName evidence="4">YqxM protein</fullName>
    </recommendedName>
</protein>
<sequence length="283" mass="30673">MSVPDMKYTKIISAAVLSLSLLAFPFVQPVHTAFAEKVNNGQTKSQKSNKIQPAKAAWDKSSLRFTVVETTYAGISATVINGGSGMQGETVYEVFRSGIGNPKNGEVVASGVIKALAPGESQELTFTPAMLEQGNYMFKAYQRPGHPGTGVLWSDSISVKETREADEPNQPERPFDQYFNSDVQGGTATFTVPKGIGEARISFSSYVYPEGVIPQEDGKPYENQHVYDNVTQTYGPGTHTVHVDLPESGYWQTDLYLGPVVETLTESGHSMDTIIDADFGAAN</sequence>
<dbReference type="Gene3D" id="2.60.40.10">
    <property type="entry name" value="Immunoglobulins"/>
    <property type="match status" value="1"/>
</dbReference>
<keyword evidence="1" id="KW-0732">Signal</keyword>
<gene>
    <name evidence="2" type="ORF">KP014_06015</name>
</gene>
<feature type="chain" id="PRO_5047427797" description="YqxM protein" evidence="1">
    <location>
        <begin position="33"/>
        <end position="283"/>
    </location>
</feature>
<name>A0ABX8HG81_9BACL</name>
<reference evidence="2 3" key="1">
    <citation type="submission" date="2021-06" db="EMBL/GenBank/DDBJ databases">
        <title>Whole genome sequence of Paenibacillus sophorae DSM23020 for comparative genomics.</title>
        <authorList>
            <person name="Kim M.-J."/>
            <person name="Lee G."/>
            <person name="Shin J.-H."/>
        </authorList>
    </citation>
    <scope>NUCLEOTIDE SEQUENCE [LARGE SCALE GENOMIC DNA]</scope>
    <source>
        <strain evidence="2 3">DSM 23020</strain>
    </source>
</reference>
<dbReference type="EMBL" id="CP076607">
    <property type="protein sequence ID" value="QWU16767.1"/>
    <property type="molecule type" value="Genomic_DNA"/>
</dbReference>
<dbReference type="InterPro" id="IPR013783">
    <property type="entry name" value="Ig-like_fold"/>
</dbReference>
<evidence type="ECO:0000313" key="2">
    <source>
        <dbReference type="EMBL" id="QWU16767.1"/>
    </source>
</evidence>
<evidence type="ECO:0000256" key="1">
    <source>
        <dbReference type="SAM" id="SignalP"/>
    </source>
</evidence>
<organism evidence="2 3">
    <name type="scientific">Paenibacillus sophorae</name>
    <dbReference type="NCBI Taxonomy" id="1333845"/>
    <lineage>
        <taxon>Bacteria</taxon>
        <taxon>Bacillati</taxon>
        <taxon>Bacillota</taxon>
        <taxon>Bacilli</taxon>
        <taxon>Bacillales</taxon>
        <taxon>Paenibacillaceae</taxon>
        <taxon>Paenibacillus</taxon>
    </lineage>
</organism>